<accession>A0A015IF41</accession>
<organism evidence="2 3">
    <name type="scientific">Rhizophagus irregularis (strain DAOM 197198w)</name>
    <name type="common">Glomus intraradices</name>
    <dbReference type="NCBI Taxonomy" id="1432141"/>
    <lineage>
        <taxon>Eukaryota</taxon>
        <taxon>Fungi</taxon>
        <taxon>Fungi incertae sedis</taxon>
        <taxon>Mucoromycota</taxon>
        <taxon>Glomeromycotina</taxon>
        <taxon>Glomeromycetes</taxon>
        <taxon>Glomerales</taxon>
        <taxon>Glomeraceae</taxon>
        <taxon>Rhizophagus</taxon>
    </lineage>
</organism>
<keyword evidence="1" id="KW-0472">Membrane</keyword>
<feature type="transmembrane region" description="Helical" evidence="1">
    <location>
        <begin position="37"/>
        <end position="56"/>
    </location>
</feature>
<evidence type="ECO:0000313" key="2">
    <source>
        <dbReference type="EMBL" id="EXX55782.1"/>
    </source>
</evidence>
<feature type="transmembrane region" description="Helical" evidence="1">
    <location>
        <begin position="101"/>
        <end position="121"/>
    </location>
</feature>
<dbReference type="PANTHER" id="PTHR38646">
    <property type="entry name" value="YALI0F00814P"/>
    <property type="match status" value="1"/>
</dbReference>
<protein>
    <recommendedName>
        <fullName evidence="4">DUF202 domain-containing protein</fullName>
    </recommendedName>
</protein>
<keyword evidence="1" id="KW-0812">Transmembrane</keyword>
<dbReference type="Proteomes" id="UP000022910">
    <property type="component" value="Unassembled WGS sequence"/>
</dbReference>
<sequence length="130" mass="14713">MALPDLTRSRRLQSLSLSDAELVEIRIKTRQRTFEGAYWRTCLSSFGFALIILRIFEKDFYGIGLVFVAFGGAMLTISALRRRNNLDIFDKNKPFVTSGGYVVLTSVIALITYLALLIMVFRLGEPKIKS</sequence>
<dbReference type="OMA" id="HSRHDFA"/>
<dbReference type="EMBL" id="JEMT01027981">
    <property type="protein sequence ID" value="EXX55782.1"/>
    <property type="molecule type" value="Genomic_DNA"/>
</dbReference>
<dbReference type="OrthoDB" id="2555434at2759"/>
<dbReference type="AlphaFoldDB" id="A0A015IF41"/>
<gene>
    <name evidence="2" type="ORF">RirG_222260</name>
</gene>
<dbReference type="HOGENOM" id="CLU_107661_0_0_1"/>
<keyword evidence="1" id="KW-1133">Transmembrane helix</keyword>
<name>A0A015IF41_RHIIW</name>
<reference evidence="2 3" key="1">
    <citation type="submission" date="2014-02" db="EMBL/GenBank/DDBJ databases">
        <title>Single nucleus genome sequencing reveals high similarity among nuclei of an endomycorrhizal fungus.</title>
        <authorList>
            <person name="Lin K."/>
            <person name="Geurts R."/>
            <person name="Zhang Z."/>
            <person name="Limpens E."/>
            <person name="Saunders D.G."/>
            <person name="Mu D."/>
            <person name="Pang E."/>
            <person name="Cao H."/>
            <person name="Cha H."/>
            <person name="Lin T."/>
            <person name="Zhou Q."/>
            <person name="Shang Y."/>
            <person name="Li Y."/>
            <person name="Ivanov S."/>
            <person name="Sharma T."/>
            <person name="Velzen R.V."/>
            <person name="Ruijter N.D."/>
            <person name="Aanen D.K."/>
            <person name="Win J."/>
            <person name="Kamoun S."/>
            <person name="Bisseling T."/>
            <person name="Huang S."/>
        </authorList>
    </citation>
    <scope>NUCLEOTIDE SEQUENCE [LARGE SCALE GENOMIC DNA]</scope>
    <source>
        <strain evidence="3">DAOM197198w</strain>
    </source>
</reference>
<keyword evidence="3" id="KW-1185">Reference proteome</keyword>
<dbReference type="PANTHER" id="PTHR38646:SF1">
    <property type="entry name" value="DUF202 DOMAIN-CONTAINING PROTEIN"/>
    <property type="match status" value="1"/>
</dbReference>
<comment type="caution">
    <text evidence="2">The sequence shown here is derived from an EMBL/GenBank/DDBJ whole genome shotgun (WGS) entry which is preliminary data.</text>
</comment>
<feature type="transmembrane region" description="Helical" evidence="1">
    <location>
        <begin position="62"/>
        <end position="80"/>
    </location>
</feature>
<evidence type="ECO:0000256" key="1">
    <source>
        <dbReference type="SAM" id="Phobius"/>
    </source>
</evidence>
<evidence type="ECO:0000313" key="3">
    <source>
        <dbReference type="Proteomes" id="UP000022910"/>
    </source>
</evidence>
<evidence type="ECO:0008006" key="4">
    <source>
        <dbReference type="Google" id="ProtNLM"/>
    </source>
</evidence>
<proteinExistence type="predicted"/>